<name>A0A328TZH0_9BACL</name>
<feature type="transmembrane region" description="Helical" evidence="8">
    <location>
        <begin position="124"/>
        <end position="143"/>
    </location>
</feature>
<keyword evidence="5 8" id="KW-0812">Transmembrane</keyword>
<keyword evidence="6 8" id="KW-1133">Transmembrane helix</keyword>
<feature type="transmembrane region" description="Helical" evidence="8">
    <location>
        <begin position="155"/>
        <end position="174"/>
    </location>
</feature>
<feature type="transmembrane region" description="Helical" evidence="8">
    <location>
        <begin position="92"/>
        <end position="112"/>
    </location>
</feature>
<dbReference type="Gene3D" id="1.20.1740.10">
    <property type="entry name" value="Amino acid/polyamine transporter I"/>
    <property type="match status" value="1"/>
</dbReference>
<comment type="similarity">
    <text evidence="2">Belongs to the amino acid-polyamine-organocation (APC) superfamily. Spore germination protein (SGP) (TC 2.A.3.9) family.</text>
</comment>
<gene>
    <name evidence="9" type="ORF">DL346_10395</name>
</gene>
<evidence type="ECO:0000256" key="4">
    <source>
        <dbReference type="ARBA" id="ARBA00022544"/>
    </source>
</evidence>
<dbReference type="PANTHER" id="PTHR34975:SF2">
    <property type="entry name" value="SPORE GERMINATION PROTEIN A2"/>
    <property type="match status" value="1"/>
</dbReference>
<feature type="transmembrane region" description="Helical" evidence="8">
    <location>
        <begin position="280"/>
        <end position="299"/>
    </location>
</feature>
<keyword evidence="10" id="KW-1185">Reference proteome</keyword>
<feature type="transmembrane region" description="Helical" evidence="8">
    <location>
        <begin position="342"/>
        <end position="365"/>
    </location>
</feature>
<dbReference type="PANTHER" id="PTHR34975">
    <property type="entry name" value="SPORE GERMINATION PROTEIN A2"/>
    <property type="match status" value="1"/>
</dbReference>
<feature type="transmembrane region" description="Helical" evidence="8">
    <location>
        <begin position="311"/>
        <end position="330"/>
    </location>
</feature>
<keyword evidence="4" id="KW-0309">Germination</keyword>
<evidence type="ECO:0000256" key="1">
    <source>
        <dbReference type="ARBA" id="ARBA00004141"/>
    </source>
</evidence>
<organism evidence="9 10">
    <name type="scientific">Paenibacillus montanisoli</name>
    <dbReference type="NCBI Taxonomy" id="2081970"/>
    <lineage>
        <taxon>Bacteria</taxon>
        <taxon>Bacillati</taxon>
        <taxon>Bacillota</taxon>
        <taxon>Bacilli</taxon>
        <taxon>Bacillales</taxon>
        <taxon>Paenibacillaceae</taxon>
        <taxon>Paenibacillus</taxon>
    </lineage>
</organism>
<dbReference type="GO" id="GO:0009847">
    <property type="term" value="P:spore germination"/>
    <property type="evidence" value="ECO:0007669"/>
    <property type="project" value="InterPro"/>
</dbReference>
<sequence length="381" mass="41807">MKGVLQEMSENGKISVLQLMVLVFLYTIGTTVLVIPSGLAATANQDAWLGAIVGVLIGTVVLGLYIALWIVYPGQTFVGICRAALGKWAGSAIAVIFMGYGFIGASTVLFYVGNFFQTQFIPRTPIWCTVTLFALVVVMGTRLGLETISRAAELMLPWFLLFFAILVITLVPAAKYVNVRPMLEFGWKPLFEAGLSFAGTAYMPIVFLFAVFPHVKTPEKAKIGVYVTALIGGLCVVLVTLLCILVLGPNITARSMFPSYALVKKINIGNFLQRVEAVMAGMWFITTYVKTTFYFYGGVTSLSEILNLNNYRNVTLPCTMIVIVLSLIVYPDVVYMQYWDSIVFPPYILLMGVFIPLLLWIIGLFKTKPGQNAAASGKNQS</sequence>
<reference evidence="9 10" key="1">
    <citation type="submission" date="2018-06" db="EMBL/GenBank/DDBJ databases">
        <title>Paenibacillus montanisoli sp. nov., isolated from mountain area soil.</title>
        <authorList>
            <person name="Wu M."/>
        </authorList>
    </citation>
    <scope>NUCLEOTIDE SEQUENCE [LARGE SCALE GENOMIC DNA]</scope>
    <source>
        <strain evidence="9 10">RA17</strain>
    </source>
</reference>
<evidence type="ECO:0000256" key="2">
    <source>
        <dbReference type="ARBA" id="ARBA00007998"/>
    </source>
</evidence>
<evidence type="ECO:0000256" key="8">
    <source>
        <dbReference type="SAM" id="Phobius"/>
    </source>
</evidence>
<evidence type="ECO:0000313" key="9">
    <source>
        <dbReference type="EMBL" id="RAP75839.1"/>
    </source>
</evidence>
<comment type="caution">
    <text evidence="9">The sequence shown here is derived from an EMBL/GenBank/DDBJ whole genome shotgun (WGS) entry which is preliminary data.</text>
</comment>
<keyword evidence="3" id="KW-0813">Transport</keyword>
<dbReference type="GO" id="GO:0016020">
    <property type="term" value="C:membrane"/>
    <property type="evidence" value="ECO:0007669"/>
    <property type="project" value="UniProtKB-SubCell"/>
</dbReference>
<proteinExistence type="inferred from homology"/>
<dbReference type="EMBL" id="QLUW01000002">
    <property type="protein sequence ID" value="RAP75839.1"/>
    <property type="molecule type" value="Genomic_DNA"/>
</dbReference>
<feature type="transmembrane region" description="Helical" evidence="8">
    <location>
        <begin position="21"/>
        <end position="41"/>
    </location>
</feature>
<evidence type="ECO:0000313" key="10">
    <source>
        <dbReference type="Proteomes" id="UP000249260"/>
    </source>
</evidence>
<dbReference type="Pfam" id="PF03845">
    <property type="entry name" value="Spore_permease"/>
    <property type="match status" value="1"/>
</dbReference>
<protein>
    <submittedName>
        <fullName evidence="9">Spore gernimation protein</fullName>
    </submittedName>
</protein>
<keyword evidence="7 8" id="KW-0472">Membrane</keyword>
<dbReference type="AlphaFoldDB" id="A0A328TZH0"/>
<feature type="transmembrane region" description="Helical" evidence="8">
    <location>
        <begin position="194"/>
        <end position="212"/>
    </location>
</feature>
<dbReference type="Proteomes" id="UP000249260">
    <property type="component" value="Unassembled WGS sequence"/>
</dbReference>
<comment type="subcellular location">
    <subcellularLocation>
        <location evidence="1">Membrane</location>
        <topology evidence="1">Multi-pass membrane protein</topology>
    </subcellularLocation>
</comment>
<feature type="transmembrane region" description="Helical" evidence="8">
    <location>
        <begin position="224"/>
        <end position="247"/>
    </location>
</feature>
<evidence type="ECO:0000256" key="3">
    <source>
        <dbReference type="ARBA" id="ARBA00022448"/>
    </source>
</evidence>
<accession>A0A328TZH0</accession>
<dbReference type="NCBIfam" id="TIGR00912">
    <property type="entry name" value="2A0309"/>
    <property type="match status" value="1"/>
</dbReference>
<evidence type="ECO:0000256" key="7">
    <source>
        <dbReference type="ARBA" id="ARBA00023136"/>
    </source>
</evidence>
<feature type="transmembrane region" description="Helical" evidence="8">
    <location>
        <begin position="47"/>
        <end position="71"/>
    </location>
</feature>
<dbReference type="InterPro" id="IPR004761">
    <property type="entry name" value="Spore_GerAB"/>
</dbReference>
<evidence type="ECO:0000256" key="6">
    <source>
        <dbReference type="ARBA" id="ARBA00022989"/>
    </source>
</evidence>
<dbReference type="OrthoDB" id="2078716at2"/>
<evidence type="ECO:0000256" key="5">
    <source>
        <dbReference type="ARBA" id="ARBA00022692"/>
    </source>
</evidence>